<comment type="caution">
    <text evidence="2">The sequence shown here is derived from an EMBL/GenBank/DDBJ whole genome shotgun (WGS) entry which is preliminary data.</text>
</comment>
<dbReference type="EMBL" id="JAKOGI010002347">
    <property type="protein sequence ID" value="KAJ8422193.1"/>
    <property type="molecule type" value="Genomic_DNA"/>
</dbReference>
<dbReference type="Proteomes" id="UP001153076">
    <property type="component" value="Unassembled WGS sequence"/>
</dbReference>
<feature type="region of interest" description="Disordered" evidence="1">
    <location>
        <begin position="120"/>
        <end position="145"/>
    </location>
</feature>
<evidence type="ECO:0000256" key="1">
    <source>
        <dbReference type="SAM" id="MobiDB-lite"/>
    </source>
</evidence>
<dbReference type="AlphaFoldDB" id="A0A9Q1JKD9"/>
<organism evidence="2 3">
    <name type="scientific">Carnegiea gigantea</name>
    <dbReference type="NCBI Taxonomy" id="171969"/>
    <lineage>
        <taxon>Eukaryota</taxon>
        <taxon>Viridiplantae</taxon>
        <taxon>Streptophyta</taxon>
        <taxon>Embryophyta</taxon>
        <taxon>Tracheophyta</taxon>
        <taxon>Spermatophyta</taxon>
        <taxon>Magnoliopsida</taxon>
        <taxon>eudicotyledons</taxon>
        <taxon>Gunneridae</taxon>
        <taxon>Pentapetalae</taxon>
        <taxon>Caryophyllales</taxon>
        <taxon>Cactineae</taxon>
        <taxon>Cactaceae</taxon>
        <taxon>Cactoideae</taxon>
        <taxon>Echinocereeae</taxon>
        <taxon>Carnegiea</taxon>
    </lineage>
</organism>
<name>A0A9Q1JKD9_9CARY</name>
<sequence>MVFPHSLKTNAISLYILEKFEWYRRGVAFPPLPLPSDYEDLCSDFNLAATEEAARDFELPEIPQVVFLAMLLNDAVTLGILCGWMIDIMESTLKELWRRTFQVWVGRNRSNILRACYPKADSNQEKEEDSGSDEASPLPSDEGDEKTLKWHLRGTEHPPRPLLKNYHGLCPCFDLDVAEEAARDFCIPNMTQAVFYTMVISQALELGVVNGDLAKHLKSSLEGL</sequence>
<proteinExistence type="predicted"/>
<keyword evidence="3" id="KW-1185">Reference proteome</keyword>
<gene>
    <name evidence="2" type="ORF">Cgig2_011945</name>
</gene>
<evidence type="ECO:0000313" key="2">
    <source>
        <dbReference type="EMBL" id="KAJ8422193.1"/>
    </source>
</evidence>
<protein>
    <submittedName>
        <fullName evidence="2">Uncharacterized protein</fullName>
    </submittedName>
</protein>
<evidence type="ECO:0000313" key="3">
    <source>
        <dbReference type="Proteomes" id="UP001153076"/>
    </source>
</evidence>
<accession>A0A9Q1JKD9</accession>
<reference evidence="2" key="1">
    <citation type="submission" date="2022-04" db="EMBL/GenBank/DDBJ databases">
        <title>Carnegiea gigantea Genome sequencing and assembly v2.</title>
        <authorList>
            <person name="Copetti D."/>
            <person name="Sanderson M.J."/>
            <person name="Burquez A."/>
            <person name="Wojciechowski M.F."/>
        </authorList>
    </citation>
    <scope>NUCLEOTIDE SEQUENCE</scope>
    <source>
        <strain evidence="2">SGP5-SGP5p</strain>
        <tissue evidence="2">Aerial part</tissue>
    </source>
</reference>